<comment type="caution">
    <text evidence="1">The sequence shown here is derived from an EMBL/GenBank/DDBJ whole genome shotgun (WGS) entry which is preliminary data.</text>
</comment>
<organism evidence="1">
    <name type="scientific">marine sediment metagenome</name>
    <dbReference type="NCBI Taxonomy" id="412755"/>
    <lineage>
        <taxon>unclassified sequences</taxon>
        <taxon>metagenomes</taxon>
        <taxon>ecological metagenomes</taxon>
    </lineage>
</organism>
<proteinExistence type="predicted"/>
<evidence type="ECO:0000313" key="1">
    <source>
        <dbReference type="EMBL" id="KKM18373.1"/>
    </source>
</evidence>
<name>A0A0F9K8E7_9ZZZZ</name>
<dbReference type="EMBL" id="LAZR01014238">
    <property type="protein sequence ID" value="KKM18373.1"/>
    <property type="molecule type" value="Genomic_DNA"/>
</dbReference>
<accession>A0A0F9K8E7</accession>
<dbReference type="AlphaFoldDB" id="A0A0F9K8E7"/>
<protein>
    <submittedName>
        <fullName evidence="1">Uncharacterized protein</fullName>
    </submittedName>
</protein>
<gene>
    <name evidence="1" type="ORF">LCGC14_1666380</name>
</gene>
<reference evidence="1" key="1">
    <citation type="journal article" date="2015" name="Nature">
        <title>Complex archaea that bridge the gap between prokaryotes and eukaryotes.</title>
        <authorList>
            <person name="Spang A."/>
            <person name="Saw J.H."/>
            <person name="Jorgensen S.L."/>
            <person name="Zaremba-Niedzwiedzka K."/>
            <person name="Martijn J."/>
            <person name="Lind A.E."/>
            <person name="van Eijk R."/>
            <person name="Schleper C."/>
            <person name="Guy L."/>
            <person name="Ettema T.J."/>
        </authorList>
    </citation>
    <scope>NUCLEOTIDE SEQUENCE</scope>
</reference>
<sequence length="57" mass="6919">MDYDIDFRLLFIQTKFFPGVMFPFLVVANIEIPEESVISFYDWLDKRIQIIRMLETN</sequence>